<dbReference type="Pfam" id="PF14225">
    <property type="entry name" value="MOR2-PAG1_C"/>
    <property type="match status" value="2"/>
</dbReference>
<dbReference type="Pfam" id="PF19421">
    <property type="entry name" value="Fry_C"/>
    <property type="match status" value="1"/>
</dbReference>
<dbReference type="GO" id="GO:0031175">
    <property type="term" value="P:neuron projection development"/>
    <property type="evidence" value="ECO:0007669"/>
    <property type="project" value="TreeGrafter"/>
</dbReference>
<feature type="domain" description="Cell morphogenesis protein N-terminal" evidence="3">
    <location>
        <begin position="355"/>
        <end position="565"/>
    </location>
</feature>
<feature type="compositionally biased region" description="Low complexity" evidence="2">
    <location>
        <begin position="1598"/>
        <end position="1608"/>
    </location>
</feature>
<feature type="domain" description="Cell morphogenesis central region" evidence="5">
    <location>
        <begin position="1486"/>
        <end position="1532"/>
    </location>
</feature>
<feature type="domain" description="Cell morphogenesis protein N-terminal" evidence="3">
    <location>
        <begin position="669"/>
        <end position="770"/>
    </location>
</feature>
<dbReference type="InterPro" id="IPR045842">
    <property type="entry name" value="Fry_C"/>
</dbReference>
<feature type="domain" description="Cell morphogenesis protein N-terminal" evidence="3">
    <location>
        <begin position="582"/>
        <end position="660"/>
    </location>
</feature>
<dbReference type="OrthoDB" id="6287725at2759"/>
<feature type="non-terminal residue" evidence="7">
    <location>
        <position position="1"/>
    </location>
</feature>
<feature type="domain" description="Cell morphogenesis central region" evidence="5">
    <location>
        <begin position="1289"/>
        <end position="1444"/>
    </location>
</feature>
<name>A0A6A1Q2K3_BALPH</name>
<protein>
    <recommendedName>
        <fullName evidence="9">Protein furry homolog-like</fullName>
    </recommendedName>
</protein>
<proteinExistence type="predicted"/>
<feature type="domain" description="Cell morphogenesis protein C-terminal" evidence="4">
    <location>
        <begin position="2060"/>
        <end position="2150"/>
    </location>
</feature>
<feature type="domain" description="Protein furry C-terminal" evidence="6">
    <location>
        <begin position="2322"/>
        <end position="3044"/>
    </location>
</feature>
<evidence type="ECO:0000259" key="6">
    <source>
        <dbReference type="Pfam" id="PF19421"/>
    </source>
</evidence>
<feature type="region of interest" description="Disordered" evidence="2">
    <location>
        <begin position="2496"/>
        <end position="2530"/>
    </location>
</feature>
<feature type="domain" description="Cell morphogenesis protein C-terminal" evidence="4">
    <location>
        <begin position="2151"/>
        <end position="2290"/>
    </location>
</feature>
<evidence type="ECO:0000313" key="8">
    <source>
        <dbReference type="Proteomes" id="UP000437017"/>
    </source>
</evidence>
<comment type="caution">
    <text evidence="7">The sequence shown here is derived from an EMBL/GenBank/DDBJ whole genome shotgun (WGS) entry which is preliminary data.</text>
</comment>
<dbReference type="GO" id="GO:0030427">
    <property type="term" value="C:site of polarized growth"/>
    <property type="evidence" value="ECO:0007669"/>
    <property type="project" value="TreeGrafter"/>
</dbReference>
<gene>
    <name evidence="7" type="ORF">E2I00_018995</name>
</gene>
<evidence type="ECO:0000259" key="5">
    <source>
        <dbReference type="Pfam" id="PF14228"/>
    </source>
</evidence>
<dbReference type="InterPro" id="IPR029473">
    <property type="entry name" value="MOR2-PAG1_mid"/>
</dbReference>
<feature type="region of interest" description="Disordered" evidence="2">
    <location>
        <begin position="2674"/>
        <end position="2698"/>
    </location>
</feature>
<evidence type="ECO:0000313" key="7">
    <source>
        <dbReference type="EMBL" id="KAB0401655.1"/>
    </source>
</evidence>
<dbReference type="InterPro" id="IPR025481">
    <property type="entry name" value="Cell_Morphogen_C"/>
</dbReference>
<dbReference type="Proteomes" id="UP000437017">
    <property type="component" value="Unassembled WGS sequence"/>
</dbReference>
<accession>A0A6A1Q2K3</accession>
<evidence type="ECO:0000259" key="4">
    <source>
        <dbReference type="Pfam" id="PF14225"/>
    </source>
</evidence>
<dbReference type="SUPFAM" id="SSF48371">
    <property type="entry name" value="ARM repeat"/>
    <property type="match status" value="2"/>
</dbReference>
<evidence type="ECO:0008006" key="9">
    <source>
        <dbReference type="Google" id="ProtNLM"/>
    </source>
</evidence>
<dbReference type="GO" id="GO:0005938">
    <property type="term" value="C:cell cortex"/>
    <property type="evidence" value="ECO:0007669"/>
    <property type="project" value="TreeGrafter"/>
</dbReference>
<feature type="coiled-coil region" evidence="1">
    <location>
        <begin position="2897"/>
        <end position="2931"/>
    </location>
</feature>
<feature type="compositionally biased region" description="Acidic residues" evidence="2">
    <location>
        <begin position="2521"/>
        <end position="2530"/>
    </location>
</feature>
<dbReference type="InterPro" id="IPR025614">
    <property type="entry name" value="Cell_morpho_N"/>
</dbReference>
<reference evidence="7 8" key="1">
    <citation type="journal article" date="2019" name="PLoS ONE">
        <title>Genomic analyses reveal an absence of contemporary introgressive admixture between fin whales and blue whales, despite known hybrids.</title>
        <authorList>
            <person name="Westbury M.V."/>
            <person name="Petersen B."/>
            <person name="Lorenzen E.D."/>
        </authorList>
    </citation>
    <scope>NUCLEOTIDE SEQUENCE [LARGE SCALE GENOMIC DNA]</scope>
    <source>
        <strain evidence="7">FinWhale-01</strain>
    </source>
</reference>
<feature type="compositionally biased region" description="Polar residues" evidence="2">
    <location>
        <begin position="2501"/>
        <end position="2520"/>
    </location>
</feature>
<dbReference type="PANTHER" id="PTHR12295:SF9">
    <property type="entry name" value="PROTEIN FURRY HOMOLOG-LIKE"/>
    <property type="match status" value="1"/>
</dbReference>
<evidence type="ECO:0000256" key="2">
    <source>
        <dbReference type="SAM" id="MobiDB-lite"/>
    </source>
</evidence>
<dbReference type="InterPro" id="IPR016024">
    <property type="entry name" value="ARM-type_fold"/>
</dbReference>
<dbReference type="InterPro" id="IPR039867">
    <property type="entry name" value="Furry/Tao3/Mor2"/>
</dbReference>
<evidence type="ECO:0000256" key="1">
    <source>
        <dbReference type="SAM" id="Coils"/>
    </source>
</evidence>
<organism evidence="7 8">
    <name type="scientific">Balaenoptera physalus</name>
    <name type="common">Fin whale</name>
    <name type="synonym">Balaena physalus</name>
    <dbReference type="NCBI Taxonomy" id="9770"/>
    <lineage>
        <taxon>Eukaryota</taxon>
        <taxon>Metazoa</taxon>
        <taxon>Chordata</taxon>
        <taxon>Craniata</taxon>
        <taxon>Vertebrata</taxon>
        <taxon>Euteleostomi</taxon>
        <taxon>Mammalia</taxon>
        <taxon>Eutheria</taxon>
        <taxon>Laurasiatheria</taxon>
        <taxon>Artiodactyla</taxon>
        <taxon>Whippomorpha</taxon>
        <taxon>Cetacea</taxon>
        <taxon>Mysticeti</taxon>
        <taxon>Balaenopteridae</taxon>
        <taxon>Balaenoptera</taxon>
    </lineage>
</organism>
<dbReference type="PANTHER" id="PTHR12295">
    <property type="entry name" value="FURRY-RELATED"/>
    <property type="match status" value="1"/>
</dbReference>
<sequence length="3045" mass="343200">LLPGNGGYEHRFIGNVFPVPPSTYELFQNCSRVPQPGLDDPTYHQEIIVLNSTLKVWFRTVRLTVTHMVVLYIMNKHEEKTVDEESGHSNYDKHQQQQLVTRYIKNSDYTESSVKTDNRDINRADNCGHVYIYSKKGEGVLQGTRDKLLCVTARLHGNEAEALWAKTLLPVRAEGTAARREINESIAAATAAAAVAAGQLLAGGIAQRTPLDRHVQPLLIVHEVYQVPASAQVSKVNKYCTSSNFHSTLGKKNIIMSSITIDPDVKPGEYVIKSLFAEFAVQAEKKIEVVMAEPLLISSMSSVAEHCLPSLLRTLFDWYRRQNGTEDESYEYRPRSSTKSKGDEQQLEVLKQRRVEKIPVHPVPDPLVHEVLNLAFKHFKHKEGYSGTNTGNVHIIADLYAEVIGVLAQSKFQAVRKKFVTELKELRQKEQSPHVVQSVISLIMGMKFFRVKMYPVEDFEASFQFMQECAQYFLEVKDKDIKHALAGLFVEILIPVAAAVKNEVNVPCLKNFVEMLYQTTFELSSRKKHSLALYPLITCLLCVSQKQFFLNNWHIFLQNCLSHLKILWLRYIVEMPSNNSIRKQIETLQNKDPKMSRVALESLYRLLWVYVIRIKCESNTVTQSRLMSIVSALFPKGSRSVVPRDTPLNIFVKIIQFIAQFAFIVWCMGERKPKIDLFRTCIAAIPRLIPDGMSRTDLIELLARLTIHMDEELRALAFNTLQALMLDFPDWREDVLSGFVYFIVREVTDVHPTLLDNAVKMLVQLINQWKQATQMHNKNQDSQHGMVNGASHPPPLERSPYSNVFHVVEGFALVTLCSSRPATRRLAVSVLREIRALFALLEIPKGDDELAIDVMDRLSPSILESFIHLTGADQTTLLYCPSSIDLQTLAEWNSSPISHQFDVISPSHIWIFAHVTQGQDPWIISLSSFLKQENLPKHCPTAVSYAWMFAYTRLQLLSPQVDINSPINAKKVNTTTSSDSYMGLWRNYLLLCCSAATSTASSTSAGSVRCSPPETLASTPDSGYSIDSKIIGIPSPSSLFKHIVPMMRSESMEITESLVLGLGRTNPGAFRELIEELHPIIKEALERRPENMKRRRRRDILRVQLVRIFELLADAGVISHSASGGLDSETHFLNNTLLEYVDLTRQLLEAENEKDSDTLKDIRCHFSALVANIIQNVPVHQRRSIFPQQSLRHSLFMLFSHWAGPFSIMFTPLDRYSDRNMQINRHQYCALKAMSAVLCCGPVADNVGLSSDGYLYKWLDNILDSLDTKVHQLGCEAVTLLLELNPDQSNLMYWAVDRCYTGSKRVAAGCFKAIANVFQNRDCQCDTVMLLNLILFKAADSSRSIYEVAMQLLQILEPKMFRYAHKLEVQRTDGVLSQLSPLPHLYSVSYYQLSEELARAYPELTLAIFSEISQRIQTAHPAGRQVMLHYLLPWMNNIELVDLKPLPTARRHDEDEDDSLKDRELMVTSRRWLRGEGWGSPQATAMVLNNLMYMTAKYGDELAWSEVENVWTTLADGWPKNLKIILHFLISICGVNSEPSLLPYVKKVIVYLGRDKTMQLLEELVSELQLTDPVSSGVTHMDNPPYYRITSSYKIPSVTSGTTSSSNTMVAPTDGNPDNKPIKENIEESYVHLDIYSGLNSHLNRQHHRLESRYSSSSGGSYEEEKSDSMPLYSNWRLKVMEHNEGEPLPFPPAGGCWSPLVDYLPETSSPGLPLHRCNIAVILLTDLIIDHSVKVEWGSYLHLLLHAIFIGFDHCHPEVYEHCKRLLLHLLIVMGSNSNIRTVASVLLRNKEFNEPRVDISVEQDGKVKTLMEFITSRKRGPLWNHEDVSAKNPSIKSAEQLTTFLKHVVSVFKQSSSEGIHLEHHLSEVALQTALSCSSRHYAGRSFQIFRALKQPLSATTLSDVLSRLVETVGDPGEDAQGFVIELLLTLESAIDTLAETMKHYDLLSALSQTSYHDPIMGNKYAANRKSTGQLNLSTSPINSSSYLGYSSNARSNSLRLSLIGDRRGDRRRSNTLDIMDGRLNHSSSLARTRSLSSLREKAVYDVQPTTEPASLMATIFWIAASLLESDYEYEYLLALRLLNKLLIHLPLEKSESREKIETVQSKLKWNNFPGLQQLFLKGFTSVSTQEMTVHLLSKLIAVSKHTLHFDSPTQFCKETASRIAKVCAEEKCPTLVNLAHMMSLYSTHTYSRDCSNWINVVCRYLHDSFSDTTFSLVTYLAELLEKGLSSMQQSLLQIIYSLLSHIDLSAAPVKQFNLEIIKIIGKYVQSPYWKEALNILKLVVSRSASLVVPNDIPRTYGGDTGSPEISFTKIFNNVSKELPGKTLDFHFDISETPIIGNKYGDQHSAAGRNGKPKVIAVTRSTSSTSSGSNSNALVPVSWKRPQLSQRRTREKLMNVLSLCGPESGLPKNPSVVFSSNEDLEVGDQQTSLISATEDIIQEEEVAVEDNSSEQQFGVFKDFDFLDVELEDAEGESMDNFNWGVRRRSLDSIDKGDTPSLQEYQCSSSTPSLNLTNQEDTDESSEEEAALTASQILSRTQMLNNDSAADETMPDQPDLLLQSQDSTGSISAEEVLQIRDETPSLEASLDNANSQLPEDTSSVLKEEQVLTAFEDEESYIIQEQQDSLVCQGILDLEETDMPEPSAPESYPGSVCEEDVTLALKELDERCEEEEADFSGLSSQDEEEQDGFPEAQTSPLPSPFLSAIIAAFQPVAYDDEEEAWRCHVNQMLSDTDGSCAVFTFHVFSRLFQSIQRKFGDITNEAVSFLGESLQRIGTKFKSSLEVMMMCSECPTVFVDAETLMSCDLLETLKFSVLELQEHLDTYSAKREAAEQWLDNCKRTFGAKEDMYRINTDAQELELCRRLYKLHFQLLLLFQAYCKLINQVNTIKNEAEVFNMSEELAQLESILKEAESASENEEIDISKAAQTTIETAIHTLIETLKNKEFISAVAQVKAFRSLWPSDIFGSCEDDPVQTLLHIYFHHQTLGQTGSFAVIGSDLDMSEANYKLMELNLEIRESLRMVQSYQLLAQAKPIGNLVSTGF</sequence>
<dbReference type="EMBL" id="SGJD01001174">
    <property type="protein sequence ID" value="KAB0401655.1"/>
    <property type="molecule type" value="Genomic_DNA"/>
</dbReference>
<evidence type="ECO:0000259" key="3">
    <source>
        <dbReference type="Pfam" id="PF14222"/>
    </source>
</evidence>
<dbReference type="Pfam" id="PF14222">
    <property type="entry name" value="MOR2-PAG1_N"/>
    <property type="match status" value="3"/>
</dbReference>
<keyword evidence="1" id="KW-0175">Coiled coil</keyword>
<keyword evidence="8" id="KW-1185">Reference proteome</keyword>
<feature type="domain" description="Cell morphogenesis central region" evidence="5">
    <location>
        <begin position="1715"/>
        <end position="1918"/>
    </location>
</feature>
<dbReference type="Pfam" id="PF14228">
    <property type="entry name" value="MOR2-PAG1_mid"/>
    <property type="match status" value="3"/>
</dbReference>
<dbReference type="GO" id="GO:0000902">
    <property type="term" value="P:cell morphogenesis"/>
    <property type="evidence" value="ECO:0007669"/>
    <property type="project" value="InterPro"/>
</dbReference>
<feature type="region of interest" description="Disordered" evidence="2">
    <location>
        <begin position="1598"/>
        <end position="1620"/>
    </location>
</feature>